<accession>A0A101M2H2</accession>
<comment type="caution">
    <text evidence="1">The sequence shown here is derived from an EMBL/GenBank/DDBJ whole genome shotgun (WGS) entry which is preliminary data.</text>
</comment>
<evidence type="ECO:0000313" key="1">
    <source>
        <dbReference type="EMBL" id="KUM49665.1"/>
    </source>
</evidence>
<name>A0A101M2H2_PICGL</name>
<organism evidence="1">
    <name type="scientific">Picea glauca</name>
    <name type="common">White spruce</name>
    <name type="synonym">Pinus glauca</name>
    <dbReference type="NCBI Taxonomy" id="3330"/>
    <lineage>
        <taxon>Eukaryota</taxon>
        <taxon>Viridiplantae</taxon>
        <taxon>Streptophyta</taxon>
        <taxon>Embryophyta</taxon>
        <taxon>Tracheophyta</taxon>
        <taxon>Spermatophyta</taxon>
        <taxon>Pinopsida</taxon>
        <taxon>Pinidae</taxon>
        <taxon>Conifers I</taxon>
        <taxon>Pinales</taxon>
        <taxon>Pinaceae</taxon>
        <taxon>Picea</taxon>
    </lineage>
</organism>
<reference evidence="1" key="1">
    <citation type="journal article" date="2015" name="Genome Biol. Evol.">
        <title>Organellar Genomes of White Spruce (Picea glauca): Assembly and Annotation.</title>
        <authorList>
            <person name="Jackman S.D."/>
            <person name="Warren R.L."/>
            <person name="Gibb E.A."/>
            <person name="Vandervalk B.P."/>
            <person name="Mohamadi H."/>
            <person name="Chu J."/>
            <person name="Raymond A."/>
            <person name="Pleasance S."/>
            <person name="Coope R."/>
            <person name="Wildung M.R."/>
            <person name="Ritland C.E."/>
            <person name="Bousquet J."/>
            <person name="Jones S.J."/>
            <person name="Bohlmann J."/>
            <person name="Birol I."/>
        </authorList>
    </citation>
    <scope>NUCLEOTIDE SEQUENCE [LARGE SCALE GENOMIC DNA]</scope>
    <source>
        <tissue evidence="1">Flushing bud</tissue>
    </source>
</reference>
<geneLocation type="mitochondrion" evidence="1"/>
<dbReference type="EMBL" id="LKAM01000002">
    <property type="protein sequence ID" value="KUM49665.1"/>
    <property type="molecule type" value="Genomic_DNA"/>
</dbReference>
<sequence length="93" mass="10475">MVAHFCFISRIHFRTNSLINRIHCCGTELPSFSSPLLLFHLVADAISTNSDTVGFIHQKPAPNLSFYIIHNGGNHSHYPIPPPALIHRFSRVQ</sequence>
<protein>
    <submittedName>
        <fullName evidence="1">Uncharacterized protein</fullName>
    </submittedName>
</protein>
<dbReference type="AlphaFoldDB" id="A0A101M2H2"/>
<keyword evidence="1" id="KW-0496">Mitochondrion</keyword>
<gene>
    <name evidence="1" type="ORF">ABT39_MTgene2891</name>
</gene>
<proteinExistence type="predicted"/>